<evidence type="ECO:0008006" key="3">
    <source>
        <dbReference type="Google" id="ProtNLM"/>
    </source>
</evidence>
<accession>A0A1Q2CZI4</accession>
<dbReference type="EMBL" id="CP019607">
    <property type="protein sequence ID" value="AQP51566.1"/>
    <property type="molecule type" value="Genomic_DNA"/>
</dbReference>
<dbReference type="Proteomes" id="UP000188235">
    <property type="component" value="Chromosome"/>
</dbReference>
<name>A0A1Q2CZI4_9ACTN</name>
<dbReference type="PANTHER" id="PTHR41774:SF1">
    <property type="entry name" value="NGG1P INTERACTING FACTOR NIF3"/>
    <property type="match status" value="1"/>
</dbReference>
<protein>
    <recommendedName>
        <fullName evidence="3">NGG1p interacting factor NIF3</fullName>
    </recommendedName>
</protein>
<dbReference type="PANTHER" id="PTHR41774">
    <property type="match status" value="1"/>
</dbReference>
<evidence type="ECO:0000313" key="1">
    <source>
        <dbReference type="EMBL" id="AQP51566.1"/>
    </source>
</evidence>
<proteinExistence type="predicted"/>
<gene>
    <name evidence="1" type="ORF">BW733_12820</name>
</gene>
<dbReference type="InterPro" id="IPR036069">
    <property type="entry name" value="DUF34/NIF3_sf"/>
</dbReference>
<dbReference type="Gene3D" id="3.30.70.120">
    <property type="match status" value="1"/>
</dbReference>
<keyword evidence="2" id="KW-1185">Reference proteome</keyword>
<dbReference type="SUPFAM" id="SSF102705">
    <property type="entry name" value="NIF3 (NGG1p interacting factor 3)-like"/>
    <property type="match status" value="1"/>
</dbReference>
<evidence type="ECO:0000313" key="2">
    <source>
        <dbReference type="Proteomes" id="UP000188235"/>
    </source>
</evidence>
<dbReference type="STRING" id="399497.BW733_12820"/>
<sequence>MLVIVCFVPASHADAVRAALAGAGAGAIGAYTACSFSSRGEGRFTPGAGADPFLGGVGAPSVVDEVRIECVCPREWAHDAVSAMLRAHPYEEPAYHCYEALTLDDL</sequence>
<dbReference type="AlphaFoldDB" id="A0A1Q2CZI4"/>
<organism evidence="1 2">
    <name type="scientific">Tessaracoccus flavescens</name>
    <dbReference type="NCBI Taxonomy" id="399497"/>
    <lineage>
        <taxon>Bacteria</taxon>
        <taxon>Bacillati</taxon>
        <taxon>Actinomycetota</taxon>
        <taxon>Actinomycetes</taxon>
        <taxon>Propionibacteriales</taxon>
        <taxon>Propionibacteriaceae</taxon>
        <taxon>Tessaracoccus</taxon>
    </lineage>
</organism>
<dbReference type="InterPro" id="IPR015867">
    <property type="entry name" value="N-reg_PII/ATP_PRibTrfase_C"/>
</dbReference>
<reference evidence="1 2" key="1">
    <citation type="journal article" date="2008" name="Int. J. Syst. Evol. Microbiol.">
        <title>Tessaracoccus flavescens sp. nov., isolated from marine sediment.</title>
        <authorList>
            <person name="Lee D.W."/>
            <person name="Lee S.D."/>
        </authorList>
    </citation>
    <scope>NUCLEOTIDE SEQUENCE [LARGE SCALE GENOMIC DNA]</scope>
    <source>
        <strain evidence="1 2">SST-39T</strain>
    </source>
</reference>
<dbReference type="KEGG" id="tfa:BW733_12820"/>